<dbReference type="InterPro" id="IPR023828">
    <property type="entry name" value="Peptidase_S8_Ser-AS"/>
</dbReference>
<dbReference type="CDD" id="cd04077">
    <property type="entry name" value="Peptidases_S8_PCSK9_ProteinaseK_like"/>
    <property type="match status" value="1"/>
</dbReference>
<evidence type="ECO:0000256" key="4">
    <source>
        <dbReference type="ARBA" id="ARBA00022825"/>
    </source>
</evidence>
<keyword evidence="4 5" id="KW-0720">Serine protease</keyword>
<sequence>MAPVLTSLLTFLAAASVVLAIPAPAPAPHSGGSGGSRGSRILGVPVSNPNVRNAIANSYIVVYNQNMTDDVIDTYQANVMVKVAKRNVERRELHNANLKRSQRNKSAAAASLVDTTMRSFRVNNFRAMAIRDTDDLTMIDMFNAAEVAYIEQDARVEALALTSETNATSGLSRISRAAVDTAGRTAGFDYTFDSTAGTGITAYIIDTGIQVNHTEFEGRATFGANFANKVDTDENGHGTHVSGTIGGATFGVAKNVQLVGVKVLDADGAGTNSDVIAGMNWVAANATASGLSGKAVLNMSLGGSRSRAVNAAINGLVAAGVVPVVAAGNENEDAIASSPASATGAIAVGAIDQLTDRKASFSNFGTTVALFAPGVNVLSSWISAVSTSETNIISGTSMASPHVAGLAAYLMSLEGLTSSATVRARMEELADATGAAVRNNVAGTTSRIVNNGNL</sequence>
<dbReference type="FunFam" id="3.40.50.200:FF:000007">
    <property type="entry name" value="Subtilisin-like serine protease"/>
    <property type="match status" value="1"/>
</dbReference>
<evidence type="ECO:0000256" key="3">
    <source>
        <dbReference type="ARBA" id="ARBA00022801"/>
    </source>
</evidence>
<feature type="signal peptide" evidence="7">
    <location>
        <begin position="1"/>
        <end position="20"/>
    </location>
</feature>
<dbReference type="GO" id="GO:0004252">
    <property type="term" value="F:serine-type endopeptidase activity"/>
    <property type="evidence" value="ECO:0007669"/>
    <property type="project" value="UniProtKB-UniRule"/>
</dbReference>
<dbReference type="PROSITE" id="PS00138">
    <property type="entry name" value="SUBTILASE_SER"/>
    <property type="match status" value="1"/>
</dbReference>
<dbReference type="Pfam" id="PF00082">
    <property type="entry name" value="Peptidase_S8"/>
    <property type="match status" value="1"/>
</dbReference>
<evidence type="ECO:0000313" key="9">
    <source>
        <dbReference type="EMBL" id="EPE08531.1"/>
    </source>
</evidence>
<dbReference type="VEuPathDB" id="FungiDB:F503_04118"/>
<name>S3C9A9_OPHP1</name>
<reference evidence="9 10" key="1">
    <citation type="journal article" date="2013" name="BMC Genomics">
        <title>The genome and transcriptome of the pine saprophyte Ophiostoma piceae, and a comparison with the bark beetle-associated pine pathogen Grosmannia clavigera.</title>
        <authorList>
            <person name="Haridas S."/>
            <person name="Wang Y."/>
            <person name="Lim L."/>
            <person name="Massoumi Alamouti S."/>
            <person name="Jackman S."/>
            <person name="Docking R."/>
            <person name="Robertson G."/>
            <person name="Birol I."/>
            <person name="Bohlmann J."/>
            <person name="Breuil C."/>
        </authorList>
    </citation>
    <scope>NUCLEOTIDE SEQUENCE [LARGE SCALE GENOMIC DNA]</scope>
    <source>
        <strain evidence="9 10">UAMH 11346</strain>
    </source>
</reference>
<proteinExistence type="inferred from homology"/>
<dbReference type="InterPro" id="IPR015500">
    <property type="entry name" value="Peptidase_S8_subtilisin-rel"/>
</dbReference>
<feature type="active site" description="Charge relay system" evidence="5">
    <location>
        <position position="397"/>
    </location>
</feature>
<dbReference type="HOGENOM" id="CLU_011263_1_4_1"/>
<keyword evidence="7" id="KW-0732">Signal</keyword>
<accession>S3C9A9</accession>
<dbReference type="OrthoDB" id="206201at2759"/>
<dbReference type="Gene3D" id="3.40.50.200">
    <property type="entry name" value="Peptidase S8/S53 domain"/>
    <property type="match status" value="1"/>
</dbReference>
<dbReference type="Proteomes" id="UP000016923">
    <property type="component" value="Unassembled WGS sequence"/>
</dbReference>
<evidence type="ECO:0000256" key="7">
    <source>
        <dbReference type="SAM" id="SignalP"/>
    </source>
</evidence>
<dbReference type="PANTHER" id="PTHR43806">
    <property type="entry name" value="PEPTIDASE S8"/>
    <property type="match status" value="1"/>
</dbReference>
<dbReference type="PROSITE" id="PS51892">
    <property type="entry name" value="SUBTILASE"/>
    <property type="match status" value="1"/>
</dbReference>
<evidence type="ECO:0000256" key="5">
    <source>
        <dbReference type="PROSITE-ProRule" id="PRU01240"/>
    </source>
</evidence>
<dbReference type="STRING" id="1262450.S3C9A9"/>
<keyword evidence="3 5" id="KW-0378">Hydrolase</keyword>
<dbReference type="OMA" id="AQEVEYI"/>
<evidence type="ECO:0000256" key="2">
    <source>
        <dbReference type="ARBA" id="ARBA00022670"/>
    </source>
</evidence>
<dbReference type="PRINTS" id="PR00723">
    <property type="entry name" value="SUBTILISIN"/>
</dbReference>
<feature type="chain" id="PRO_5004506978" evidence="7">
    <location>
        <begin position="21"/>
        <end position="454"/>
    </location>
</feature>
<evidence type="ECO:0000256" key="1">
    <source>
        <dbReference type="ARBA" id="ARBA00011073"/>
    </source>
</evidence>
<gene>
    <name evidence="9" type="ORF">F503_04118</name>
</gene>
<evidence type="ECO:0000259" key="8">
    <source>
        <dbReference type="Pfam" id="PF00082"/>
    </source>
</evidence>
<feature type="active site" description="Charge relay system" evidence="5">
    <location>
        <position position="237"/>
    </location>
</feature>
<protein>
    <submittedName>
        <fullName evidence="9">Serine protease</fullName>
    </submittedName>
</protein>
<comment type="similarity">
    <text evidence="1 5 6">Belongs to the peptidase S8 family.</text>
</comment>
<dbReference type="InterPro" id="IPR023827">
    <property type="entry name" value="Peptidase_S8_Asp-AS"/>
</dbReference>
<keyword evidence="10" id="KW-1185">Reference proteome</keyword>
<feature type="active site" description="Charge relay system" evidence="5">
    <location>
        <position position="206"/>
    </location>
</feature>
<evidence type="ECO:0000256" key="6">
    <source>
        <dbReference type="RuleBase" id="RU003355"/>
    </source>
</evidence>
<dbReference type="InterPro" id="IPR034193">
    <property type="entry name" value="PCSK9_ProteinaseK-like"/>
</dbReference>
<dbReference type="SUPFAM" id="SSF52743">
    <property type="entry name" value="Subtilisin-like"/>
    <property type="match status" value="1"/>
</dbReference>
<dbReference type="InterPro" id="IPR036852">
    <property type="entry name" value="Peptidase_S8/S53_dom_sf"/>
</dbReference>
<dbReference type="EMBL" id="KE148148">
    <property type="protein sequence ID" value="EPE08531.1"/>
    <property type="molecule type" value="Genomic_DNA"/>
</dbReference>
<dbReference type="AlphaFoldDB" id="S3C9A9"/>
<dbReference type="PROSITE" id="PS00136">
    <property type="entry name" value="SUBTILASE_ASP"/>
    <property type="match status" value="1"/>
</dbReference>
<dbReference type="PANTHER" id="PTHR43806:SF11">
    <property type="entry name" value="CEREVISIN-RELATED"/>
    <property type="match status" value="1"/>
</dbReference>
<dbReference type="eggNOG" id="KOG1153">
    <property type="taxonomic scope" value="Eukaryota"/>
</dbReference>
<dbReference type="PROSITE" id="PS00137">
    <property type="entry name" value="SUBTILASE_HIS"/>
    <property type="match status" value="1"/>
</dbReference>
<dbReference type="InterPro" id="IPR000209">
    <property type="entry name" value="Peptidase_S8/S53_dom"/>
</dbReference>
<keyword evidence="2 5" id="KW-0645">Protease</keyword>
<dbReference type="GO" id="GO:0006508">
    <property type="term" value="P:proteolysis"/>
    <property type="evidence" value="ECO:0007669"/>
    <property type="project" value="UniProtKB-KW"/>
</dbReference>
<organism evidence="9 10">
    <name type="scientific">Ophiostoma piceae (strain UAMH 11346)</name>
    <name type="common">Sap stain fungus</name>
    <dbReference type="NCBI Taxonomy" id="1262450"/>
    <lineage>
        <taxon>Eukaryota</taxon>
        <taxon>Fungi</taxon>
        <taxon>Dikarya</taxon>
        <taxon>Ascomycota</taxon>
        <taxon>Pezizomycotina</taxon>
        <taxon>Sordariomycetes</taxon>
        <taxon>Sordariomycetidae</taxon>
        <taxon>Ophiostomatales</taxon>
        <taxon>Ophiostomataceae</taxon>
        <taxon>Ophiostoma</taxon>
    </lineage>
</organism>
<dbReference type="InterPro" id="IPR050131">
    <property type="entry name" value="Peptidase_S8_subtilisin-like"/>
</dbReference>
<feature type="domain" description="Peptidase S8/S53" evidence="8">
    <location>
        <begin position="197"/>
        <end position="435"/>
    </location>
</feature>
<evidence type="ECO:0000313" key="10">
    <source>
        <dbReference type="Proteomes" id="UP000016923"/>
    </source>
</evidence>
<dbReference type="InterPro" id="IPR022398">
    <property type="entry name" value="Peptidase_S8_His-AS"/>
</dbReference>